<dbReference type="KEGG" id="amex:103025591"/>
<dbReference type="EMBL" id="JAICCE010000011">
    <property type="protein sequence ID" value="KAG9271129.1"/>
    <property type="molecule type" value="Genomic_DNA"/>
</dbReference>
<dbReference type="Gene3D" id="2.120.10.80">
    <property type="entry name" value="Kelch-type beta propeller"/>
    <property type="match status" value="2"/>
</dbReference>
<evidence type="ECO:0000313" key="3">
    <source>
        <dbReference type="EMBL" id="KAG9271129.1"/>
    </source>
</evidence>
<dbReference type="Proteomes" id="UP000752171">
    <property type="component" value="Unassembled WGS sequence"/>
</dbReference>
<dbReference type="InterPro" id="IPR051568">
    <property type="entry name" value="LZTR1/Attractin"/>
</dbReference>
<gene>
    <name evidence="3" type="primary">HCFC2</name>
    <name evidence="3" type="ORF">AMEX_G14009</name>
</gene>
<accession>A0A8T2LI10</accession>
<dbReference type="InterPro" id="IPR015915">
    <property type="entry name" value="Kelch-typ_b-propeller"/>
</dbReference>
<sequence length="434" mass="48783">MSNRNSPCLWTSVPQVCPAPCDRYKHASCAFRGNIYLLGGRKKHSLRDFWKYNVARNEWIELDCGGDQAPEELEEHSMVAHQGVLYVFGGLIDSAYSNSKSPLWPFDTVKERWLHLQDQSSPSQEKDTCKHCHVMPSNRKGHSAVVMESSMYIYGGYIDMRGTSQEFWRLDLDTGTWSLLSNAPVGPGPRHSHSAMTHQDCMYLYGGLQGLKEQRDLWRWSFHSQAWSCIRASSGPSKLMGHSAVVYKDSMLLFGGGETQSAPRNCLWRFNLTTLTWEKLPSLPGSIAPCRVHHSSVGLGPAFQPEPPSTNAKETLMSNSLNNNKLRPFKNKCFPSRSSTWEPGEDIELQAVHTVKTKGLKDISPALKKTKQWKNCLTFENQEAIGEVQEGELSAEEMEDDLAHPMPDLLLVLGGRPLKEQGAISVWQMTLNES</sequence>
<reference evidence="3 4" key="1">
    <citation type="submission" date="2021-07" db="EMBL/GenBank/DDBJ databases">
        <authorList>
            <person name="Imarazene B."/>
            <person name="Zahm M."/>
            <person name="Klopp C."/>
            <person name="Cabau C."/>
            <person name="Beille S."/>
            <person name="Jouanno E."/>
            <person name="Castinel A."/>
            <person name="Lluch J."/>
            <person name="Gil L."/>
            <person name="Kuchtly C."/>
            <person name="Lopez Roques C."/>
            <person name="Donnadieu C."/>
            <person name="Parrinello H."/>
            <person name="Journot L."/>
            <person name="Du K."/>
            <person name="Schartl M."/>
            <person name="Retaux S."/>
            <person name="Guiguen Y."/>
        </authorList>
    </citation>
    <scope>NUCLEOTIDE SEQUENCE [LARGE SCALE GENOMIC DNA]</scope>
    <source>
        <strain evidence="3">Pach_M1</strain>
        <tissue evidence="3">Testis</tissue>
    </source>
</reference>
<dbReference type="PANTHER" id="PTHR46376">
    <property type="entry name" value="LEUCINE-ZIPPER-LIKE TRANSCRIPTIONAL REGULATOR 1"/>
    <property type="match status" value="1"/>
</dbReference>
<keyword evidence="2" id="KW-0677">Repeat</keyword>
<dbReference type="GO" id="GO:0005794">
    <property type="term" value="C:Golgi apparatus"/>
    <property type="evidence" value="ECO:0007669"/>
    <property type="project" value="TreeGrafter"/>
</dbReference>
<evidence type="ECO:0000256" key="2">
    <source>
        <dbReference type="ARBA" id="ARBA00022737"/>
    </source>
</evidence>
<dbReference type="PANTHER" id="PTHR46376:SF1">
    <property type="entry name" value="LEUCINE-ZIPPER-LIKE TRANSCRIPTIONAL REGULATOR 1"/>
    <property type="match status" value="1"/>
</dbReference>
<evidence type="ECO:0000313" key="4">
    <source>
        <dbReference type="Proteomes" id="UP000752171"/>
    </source>
</evidence>
<dbReference type="AlphaFoldDB" id="A0A8T2LI10"/>
<dbReference type="Pfam" id="PF24681">
    <property type="entry name" value="Kelch_KLHDC2_KLHL20_DRC7"/>
    <property type="match status" value="2"/>
</dbReference>
<name>A0A8T2LI10_ASTMX</name>
<dbReference type="SUPFAM" id="SSF117281">
    <property type="entry name" value="Kelch motif"/>
    <property type="match status" value="2"/>
</dbReference>
<evidence type="ECO:0000256" key="1">
    <source>
        <dbReference type="ARBA" id="ARBA00022441"/>
    </source>
</evidence>
<comment type="caution">
    <text evidence="3">The sequence shown here is derived from an EMBL/GenBank/DDBJ whole genome shotgun (WGS) entry which is preliminary data.</text>
</comment>
<organism evidence="3 4">
    <name type="scientific">Astyanax mexicanus</name>
    <name type="common">Blind cave fish</name>
    <name type="synonym">Astyanax fasciatus mexicanus</name>
    <dbReference type="NCBI Taxonomy" id="7994"/>
    <lineage>
        <taxon>Eukaryota</taxon>
        <taxon>Metazoa</taxon>
        <taxon>Chordata</taxon>
        <taxon>Craniata</taxon>
        <taxon>Vertebrata</taxon>
        <taxon>Euteleostomi</taxon>
        <taxon>Actinopterygii</taxon>
        <taxon>Neopterygii</taxon>
        <taxon>Teleostei</taxon>
        <taxon>Ostariophysi</taxon>
        <taxon>Characiformes</taxon>
        <taxon>Characoidei</taxon>
        <taxon>Acestrorhamphidae</taxon>
        <taxon>Acestrorhamphinae</taxon>
        <taxon>Astyanax</taxon>
    </lineage>
</organism>
<protein>
    <submittedName>
        <fullName evidence="3">Kelch domain-containing protein 3-like</fullName>
    </submittedName>
</protein>
<dbReference type="OrthoDB" id="10001928at2759"/>
<keyword evidence="1" id="KW-0880">Kelch repeat</keyword>
<dbReference type="OMA" id="TESCNEP"/>
<proteinExistence type="predicted"/>